<protein>
    <submittedName>
        <fullName evidence="12">CRISPR-associated helicase Cas3</fullName>
    </submittedName>
</protein>
<dbReference type="PROSITE" id="PS51194">
    <property type="entry name" value="HELICASE_CTER"/>
    <property type="match status" value="1"/>
</dbReference>
<dbReference type="PANTHER" id="PTHR47962:SF5">
    <property type="entry name" value="ATP-DEPENDENT HELICASE LHR-RELATED"/>
    <property type="match status" value="1"/>
</dbReference>
<dbReference type="GO" id="GO:0051607">
    <property type="term" value="P:defense response to virus"/>
    <property type="evidence" value="ECO:0007669"/>
    <property type="project" value="UniProtKB-KW"/>
</dbReference>
<dbReference type="InterPro" id="IPR006935">
    <property type="entry name" value="Helicase/UvrB_N"/>
</dbReference>
<dbReference type="RefSeq" id="WP_179239841.1">
    <property type="nucleotide sequence ID" value="NZ_JACBNQ010000045.1"/>
</dbReference>
<dbReference type="NCBIfam" id="TIGR01587">
    <property type="entry name" value="cas3_core"/>
    <property type="match status" value="1"/>
</dbReference>
<comment type="similarity">
    <text evidence="1">In the N-terminal section; belongs to the CRISPR-associated nuclease Cas3-HD family.</text>
</comment>
<dbReference type="GO" id="GO:0005524">
    <property type="term" value="F:ATP binding"/>
    <property type="evidence" value="ECO:0007669"/>
    <property type="project" value="UniProtKB-KW"/>
</dbReference>
<feature type="domain" description="Helicase C-terminal" evidence="10">
    <location>
        <begin position="489"/>
        <end position="658"/>
    </location>
</feature>
<evidence type="ECO:0000313" key="13">
    <source>
        <dbReference type="Proteomes" id="UP000611629"/>
    </source>
</evidence>
<keyword evidence="9" id="KW-0051">Antiviral defense</keyword>
<dbReference type="CDD" id="cd09641">
    <property type="entry name" value="Cas3''_I"/>
    <property type="match status" value="1"/>
</dbReference>
<evidence type="ECO:0000256" key="8">
    <source>
        <dbReference type="ARBA" id="ARBA00022840"/>
    </source>
</evidence>
<keyword evidence="3" id="KW-0540">Nuclease</keyword>
<evidence type="ECO:0000256" key="4">
    <source>
        <dbReference type="ARBA" id="ARBA00022723"/>
    </source>
</evidence>
<dbReference type="Gene3D" id="1.10.3210.30">
    <property type="match status" value="1"/>
</dbReference>
<dbReference type="InterPro" id="IPR006474">
    <property type="entry name" value="Helicase_Cas3_CRISPR-ass_core"/>
</dbReference>
<dbReference type="InterPro" id="IPR006483">
    <property type="entry name" value="CRISPR-assoc_Cas3_HD"/>
</dbReference>
<comment type="caution">
    <text evidence="12">The sequence shown here is derived from an EMBL/GenBank/DDBJ whole genome shotgun (WGS) entry which is preliminary data.</text>
</comment>
<keyword evidence="8" id="KW-0067">ATP-binding</keyword>
<keyword evidence="5" id="KW-0547">Nucleotide-binding</keyword>
<dbReference type="InterPro" id="IPR038257">
    <property type="entry name" value="CRISPR-assoc_Cas3_HD_sf"/>
</dbReference>
<evidence type="ECO:0000313" key="12">
    <source>
        <dbReference type="EMBL" id="NYB76122.1"/>
    </source>
</evidence>
<keyword evidence="4" id="KW-0479">Metal-binding</keyword>
<dbReference type="InterPro" id="IPR027417">
    <property type="entry name" value="P-loop_NTPase"/>
</dbReference>
<dbReference type="InterPro" id="IPR001650">
    <property type="entry name" value="Helicase_C-like"/>
</dbReference>
<name>A0A974BN10_SEDHY</name>
<dbReference type="GO" id="GO:0016887">
    <property type="term" value="F:ATP hydrolysis activity"/>
    <property type="evidence" value="ECO:0007669"/>
    <property type="project" value="TreeGrafter"/>
</dbReference>
<dbReference type="PANTHER" id="PTHR47962">
    <property type="entry name" value="ATP-DEPENDENT HELICASE LHR-RELATED-RELATED"/>
    <property type="match status" value="1"/>
</dbReference>
<evidence type="ECO:0000256" key="2">
    <source>
        <dbReference type="ARBA" id="ARBA00009046"/>
    </source>
</evidence>
<sequence>MQEILSHPDRRLKTHLSEVLHWGNLYKKNADCKLLNNINDDLLYSFFVFHDIGKSTSFFQKYIRHEDVNSDLKSHAALSAMLFLYYHILKDDITGNEEILEIMAYAILKHHGNLESVSDINDYLTRSSLENIDKENIAIQYKSIDMESVKKELSELGLELVVLSKIFNNDETFFIKSLVDFFTKRRREKSRDRIKSKRGNIETDTNLKNYFTMQILFSLLIDSDKSQVSVGDTELVKRVEIKADVENFIKKREAMPSSLNVLRSMAFEEVNKNINIDSNIYTLTLPTGMGKTLNSFNFAVKLRRKLLEQTGKTYRIIYVMPFMSIIDQNAGVIENVLKMSHKNVYSNMICKHHHLTEIEWVANENTLIEGNNAQILIEGWNSEIVITTFQQFFSTLAGHKNSMQRKFSKLSNSIVIIDEIQAIPVKYYKFIGKLLTGYADLMDSKIVAMTATQPHIFSHDSSTQLCEYKKYYTQLNRTKIINELNNIRTIDEFADELECAESKTYLFILNTIESSKKLYTLLKEKISDRSITYLSTLLPPKVRVKRISDIKAKKYDIVVSTQLVEAGVDIDFNVVYRDLAPLPSIFQSAGRANREGTGIYKGEVHIIKLKGNNGFYADTVYKSAKTDLDITEKLLKDYDILNEPEFMLIIDKYFDKMADENIKSQHVSNALLKGAVSQWFYGESYSLSDEKIPLNDFELIEDKGEKFQVFIELDDEAELIWNEYSIISNQTEDKWEHKAKLKAVSRKMSEYIVDINITTKSRYNKPPVDGNKVYYYVGMSEIDRYYNAETGYGVESDVHFF</sequence>
<evidence type="ECO:0000256" key="5">
    <source>
        <dbReference type="ARBA" id="ARBA00022741"/>
    </source>
</evidence>
<evidence type="ECO:0000256" key="9">
    <source>
        <dbReference type="ARBA" id="ARBA00023118"/>
    </source>
</evidence>
<dbReference type="NCBIfam" id="TIGR01596">
    <property type="entry name" value="cas3_HD"/>
    <property type="match status" value="1"/>
</dbReference>
<dbReference type="GO" id="GO:0003677">
    <property type="term" value="F:DNA binding"/>
    <property type="evidence" value="ECO:0007669"/>
    <property type="project" value="InterPro"/>
</dbReference>
<evidence type="ECO:0000259" key="10">
    <source>
        <dbReference type="PROSITE" id="PS51194"/>
    </source>
</evidence>
<dbReference type="GO" id="GO:0004386">
    <property type="term" value="F:helicase activity"/>
    <property type="evidence" value="ECO:0007669"/>
    <property type="project" value="UniProtKB-KW"/>
</dbReference>
<comment type="similarity">
    <text evidence="2">In the central section; belongs to the CRISPR-associated helicase Cas3 family.</text>
</comment>
<reference evidence="12" key="1">
    <citation type="submission" date="2020-07" db="EMBL/GenBank/DDBJ databases">
        <title>Genomic analysis of a strain of Sedimentibacter Hydroxybenzoicus DSM7310.</title>
        <authorList>
            <person name="Ma S."/>
        </authorList>
    </citation>
    <scope>NUCLEOTIDE SEQUENCE</scope>
    <source>
        <strain evidence="12">DSM 7310</strain>
    </source>
</reference>
<dbReference type="GO" id="GO:0046872">
    <property type="term" value="F:metal ion binding"/>
    <property type="evidence" value="ECO:0007669"/>
    <property type="project" value="UniProtKB-KW"/>
</dbReference>
<keyword evidence="6" id="KW-0378">Hydrolase</keyword>
<dbReference type="EMBL" id="JACBNQ010000045">
    <property type="protein sequence ID" value="NYB76122.1"/>
    <property type="molecule type" value="Genomic_DNA"/>
</dbReference>
<dbReference type="Pfam" id="PF04851">
    <property type="entry name" value="ResIII"/>
    <property type="match status" value="1"/>
</dbReference>
<accession>A0A974BN10</accession>
<feature type="domain" description="HD Cas3-type" evidence="11">
    <location>
        <begin position="5"/>
        <end position="226"/>
    </location>
</feature>
<keyword evidence="7" id="KW-0347">Helicase</keyword>
<dbReference type="Proteomes" id="UP000611629">
    <property type="component" value="Unassembled WGS sequence"/>
</dbReference>
<proteinExistence type="inferred from homology"/>
<keyword evidence="13" id="KW-1185">Reference proteome</keyword>
<dbReference type="Gene3D" id="3.40.50.300">
    <property type="entry name" value="P-loop containing nucleotide triphosphate hydrolases"/>
    <property type="match status" value="2"/>
</dbReference>
<dbReference type="PROSITE" id="PS51643">
    <property type="entry name" value="HD_CAS3"/>
    <property type="match status" value="1"/>
</dbReference>
<organism evidence="12 13">
    <name type="scientific">Sedimentibacter hydroxybenzoicus DSM 7310</name>
    <dbReference type="NCBI Taxonomy" id="1123245"/>
    <lineage>
        <taxon>Bacteria</taxon>
        <taxon>Bacillati</taxon>
        <taxon>Bacillota</taxon>
        <taxon>Tissierellia</taxon>
        <taxon>Sedimentibacter</taxon>
    </lineage>
</organism>
<dbReference type="SMART" id="SM00490">
    <property type="entry name" value="HELICc"/>
    <property type="match status" value="1"/>
</dbReference>
<evidence type="ECO:0000259" key="11">
    <source>
        <dbReference type="PROSITE" id="PS51643"/>
    </source>
</evidence>
<dbReference type="CDD" id="cd17930">
    <property type="entry name" value="DEXHc_cas3"/>
    <property type="match status" value="1"/>
</dbReference>
<dbReference type="InterPro" id="IPR054712">
    <property type="entry name" value="Cas3-like_dom"/>
</dbReference>
<evidence type="ECO:0000256" key="7">
    <source>
        <dbReference type="ARBA" id="ARBA00022806"/>
    </source>
</evidence>
<dbReference type="SUPFAM" id="SSF52540">
    <property type="entry name" value="P-loop containing nucleoside triphosphate hydrolases"/>
    <property type="match status" value="1"/>
</dbReference>
<dbReference type="AlphaFoldDB" id="A0A974BN10"/>
<evidence type="ECO:0000256" key="1">
    <source>
        <dbReference type="ARBA" id="ARBA00006847"/>
    </source>
</evidence>
<dbReference type="Pfam" id="PF22590">
    <property type="entry name" value="Cas3-like_C_2"/>
    <property type="match status" value="1"/>
</dbReference>
<evidence type="ECO:0000256" key="3">
    <source>
        <dbReference type="ARBA" id="ARBA00022722"/>
    </source>
</evidence>
<dbReference type="GO" id="GO:0004518">
    <property type="term" value="F:nuclease activity"/>
    <property type="evidence" value="ECO:0007669"/>
    <property type="project" value="UniProtKB-KW"/>
</dbReference>
<evidence type="ECO:0000256" key="6">
    <source>
        <dbReference type="ARBA" id="ARBA00022801"/>
    </source>
</evidence>
<dbReference type="InterPro" id="IPR052511">
    <property type="entry name" value="ATP-dep_Helicase"/>
</dbReference>
<gene>
    <name evidence="12" type="primary">cas3</name>
    <name evidence="12" type="ORF">HZF24_18400</name>
</gene>